<dbReference type="GO" id="GO:0022857">
    <property type="term" value="F:transmembrane transporter activity"/>
    <property type="evidence" value="ECO:0007669"/>
    <property type="project" value="InterPro"/>
</dbReference>
<gene>
    <name evidence="7" type="ORF">A7D00_4713</name>
</gene>
<feature type="transmembrane region" description="Helical" evidence="5">
    <location>
        <begin position="339"/>
        <end position="366"/>
    </location>
</feature>
<evidence type="ECO:0000256" key="2">
    <source>
        <dbReference type="ARBA" id="ARBA00022692"/>
    </source>
</evidence>
<comment type="caution">
    <text evidence="7">The sequence shown here is derived from an EMBL/GenBank/DDBJ whole genome shotgun (WGS) entry which is preliminary data.</text>
</comment>
<feature type="transmembrane region" description="Helical" evidence="5">
    <location>
        <begin position="518"/>
        <end position="537"/>
    </location>
</feature>
<dbReference type="AlphaFoldDB" id="A0A178FF36"/>
<feature type="transmembrane region" description="Helical" evidence="5">
    <location>
        <begin position="466"/>
        <end position="484"/>
    </location>
</feature>
<feature type="transmembrane region" description="Helical" evidence="5">
    <location>
        <begin position="491"/>
        <end position="512"/>
    </location>
</feature>
<accession>A0A178FF36</accession>
<feature type="transmembrane region" description="Helical" evidence="5">
    <location>
        <begin position="299"/>
        <end position="319"/>
    </location>
</feature>
<dbReference type="EMBL" id="LHPN01000007">
    <property type="protein sequence ID" value="OAL71051.1"/>
    <property type="molecule type" value="Genomic_DNA"/>
</dbReference>
<comment type="subcellular location">
    <subcellularLocation>
        <location evidence="1">Membrane</location>
        <topology evidence="1">Multi-pass membrane protein</topology>
    </subcellularLocation>
</comment>
<dbReference type="Proteomes" id="UP000243519">
    <property type="component" value="Unassembled WGS sequence"/>
</dbReference>
<dbReference type="InterPro" id="IPR020846">
    <property type="entry name" value="MFS_dom"/>
</dbReference>
<feature type="transmembrane region" description="Helical" evidence="5">
    <location>
        <begin position="215"/>
        <end position="235"/>
    </location>
</feature>
<evidence type="ECO:0000313" key="7">
    <source>
        <dbReference type="EMBL" id="OAL71051.1"/>
    </source>
</evidence>
<name>A0A178FF36_TRIVO</name>
<dbReference type="PANTHER" id="PTHR23501">
    <property type="entry name" value="MAJOR FACILITATOR SUPERFAMILY"/>
    <property type="match status" value="1"/>
</dbReference>
<dbReference type="InterPro" id="IPR036259">
    <property type="entry name" value="MFS_trans_sf"/>
</dbReference>
<keyword evidence="8" id="KW-1185">Reference proteome</keyword>
<feature type="transmembrane region" description="Helical" evidence="5">
    <location>
        <begin position="624"/>
        <end position="647"/>
    </location>
</feature>
<evidence type="ECO:0000256" key="4">
    <source>
        <dbReference type="ARBA" id="ARBA00023136"/>
    </source>
</evidence>
<dbReference type="PANTHER" id="PTHR23501:SF39">
    <property type="entry name" value="MULTIDRUG TRANSPORTER, PUTATIVE (AFU_ORTHOLOGUE AFUA_1G05010)-RELATED"/>
    <property type="match status" value="1"/>
</dbReference>
<dbReference type="SUPFAM" id="SSF103473">
    <property type="entry name" value="MFS general substrate transporter"/>
    <property type="match status" value="2"/>
</dbReference>
<dbReference type="InterPro" id="IPR011701">
    <property type="entry name" value="MFS"/>
</dbReference>
<feature type="transmembrane region" description="Helical" evidence="5">
    <location>
        <begin position="272"/>
        <end position="293"/>
    </location>
</feature>
<evidence type="ECO:0000256" key="1">
    <source>
        <dbReference type="ARBA" id="ARBA00004141"/>
    </source>
</evidence>
<dbReference type="OrthoDB" id="6770063at2759"/>
<keyword evidence="3 5" id="KW-1133">Transmembrane helix</keyword>
<keyword evidence="4 5" id="KW-0472">Membrane</keyword>
<feature type="domain" description="Major facilitator superfamily (MFS) profile" evidence="6">
    <location>
        <begin position="147"/>
        <end position="651"/>
    </location>
</feature>
<evidence type="ECO:0000259" key="6">
    <source>
        <dbReference type="PROSITE" id="PS50850"/>
    </source>
</evidence>
<dbReference type="Gene3D" id="1.20.1250.20">
    <property type="entry name" value="MFS general substrate transporter like domains"/>
    <property type="match status" value="2"/>
</dbReference>
<protein>
    <submittedName>
        <fullName evidence="7">MFS multidrug transporter</fullName>
    </submittedName>
</protein>
<feature type="transmembrane region" description="Helical" evidence="5">
    <location>
        <begin position="427"/>
        <end position="454"/>
    </location>
</feature>
<sequence length="735" mass="80917">MHLSSTHHDINKIIPQCNSYRIDHNSPFYLIPLHKPVHKMLIYKAIKKRREENQPGSELAVDSEKQKEKKLCSHLLGSQSQTSASPLLLNKPKQTYIRPDAGSLEPQQAEALLELANLNQRSQIQASGPCELCKKEKHDARVYRWKLIAGLLLPYFLASVDLTIVAAALPFIASHFNKLDQLNWIVTAFTLTSTAFIPAFGQLSDVFGRHFVLQLAMFLMLIGSVLCAVAPSWGVLLLGRALQGTSASGITNLIQIILADKVSLKDNAKNSTIFQFVAGISYSVGPIIGGYLTNSNWRYCFVLTIPVAFFAHFIIYFLLRNELVQGTHFTKGSRRSSFIPGLATIDIGGTFLFVFGVGLLILGTAWGGVTYPWTHAAVLTPLVIGSILFVFFFVYEYLLEPGRVFGRLLPQQSPMIPSDIIKNRDTIVLAIIEFATGAAMFSVFYFISIYFTLVEGYEAGRSGLQLLYYIPGIGFGAYFAMFTCNVWPAQTFVPLSAGTIIETVGIALLTWATTTRNIPVVSGMMAVAGAGTGMRFMPATLHVAGIWPDKIAPAMSIMRFSLPFGGTLALTIMGSVFNNKMAEVFRHGSSKGGLDLHNTGQSLEAINKLPPDIQNYVRNLAKNAVLWAFISIIPIMAISLVAVFFLGNVWIKSKKAKEEAERKAAEDGKIGEAIVSSEVIQVPFLWALITGTVEVNKYISTPLSKAEKEKQAHAVLEEKNRLRAFKKHKTVNADV</sequence>
<proteinExistence type="predicted"/>
<feature type="transmembrane region" description="Helical" evidence="5">
    <location>
        <begin position="147"/>
        <end position="172"/>
    </location>
</feature>
<feature type="transmembrane region" description="Helical" evidence="5">
    <location>
        <begin position="557"/>
        <end position="577"/>
    </location>
</feature>
<feature type="transmembrane region" description="Helical" evidence="5">
    <location>
        <begin position="184"/>
        <end position="203"/>
    </location>
</feature>
<feature type="transmembrane region" description="Helical" evidence="5">
    <location>
        <begin position="378"/>
        <end position="398"/>
    </location>
</feature>
<evidence type="ECO:0000313" key="8">
    <source>
        <dbReference type="Proteomes" id="UP000243519"/>
    </source>
</evidence>
<dbReference type="PROSITE" id="PS50850">
    <property type="entry name" value="MFS"/>
    <property type="match status" value="1"/>
</dbReference>
<evidence type="ECO:0000256" key="5">
    <source>
        <dbReference type="SAM" id="Phobius"/>
    </source>
</evidence>
<dbReference type="Pfam" id="PF07690">
    <property type="entry name" value="MFS_1"/>
    <property type="match status" value="1"/>
</dbReference>
<reference evidence="7 8" key="1">
    <citation type="submission" date="2016-05" db="EMBL/GenBank/DDBJ databases">
        <title>Genome sequencing of Trichophyton violaceum CMCC(F)T3l isolated from hair.</title>
        <authorList>
            <person name="Zhan P."/>
            <person name="Tao Y."/>
            <person name="Liu W."/>
        </authorList>
    </citation>
    <scope>NUCLEOTIDE SEQUENCE [LARGE SCALE GENOMIC DNA]</scope>
    <source>
        <strain evidence="8">CMCC(F)T3l</strain>
    </source>
</reference>
<dbReference type="GO" id="GO:0005886">
    <property type="term" value="C:plasma membrane"/>
    <property type="evidence" value="ECO:0007669"/>
    <property type="project" value="TreeGrafter"/>
</dbReference>
<keyword evidence="2 5" id="KW-0812">Transmembrane</keyword>
<organism evidence="7 8">
    <name type="scientific">Trichophyton violaceum</name>
    <dbReference type="NCBI Taxonomy" id="34388"/>
    <lineage>
        <taxon>Eukaryota</taxon>
        <taxon>Fungi</taxon>
        <taxon>Dikarya</taxon>
        <taxon>Ascomycota</taxon>
        <taxon>Pezizomycotina</taxon>
        <taxon>Eurotiomycetes</taxon>
        <taxon>Eurotiomycetidae</taxon>
        <taxon>Onygenales</taxon>
        <taxon>Arthrodermataceae</taxon>
        <taxon>Trichophyton</taxon>
    </lineage>
</organism>
<evidence type="ECO:0000256" key="3">
    <source>
        <dbReference type="ARBA" id="ARBA00022989"/>
    </source>
</evidence>